<evidence type="ECO:0000313" key="2">
    <source>
        <dbReference type="Proteomes" id="UP000265719"/>
    </source>
</evidence>
<organism evidence="1 2">
    <name type="scientific">Thermobifida halotolerans</name>
    <dbReference type="NCBI Taxonomy" id="483545"/>
    <lineage>
        <taxon>Bacteria</taxon>
        <taxon>Bacillati</taxon>
        <taxon>Actinomycetota</taxon>
        <taxon>Actinomycetes</taxon>
        <taxon>Streptosporangiales</taxon>
        <taxon>Nocardiopsidaceae</taxon>
        <taxon>Thermobifida</taxon>
    </lineage>
</organism>
<protein>
    <submittedName>
        <fullName evidence="1">Uncharacterized protein</fullName>
    </submittedName>
</protein>
<dbReference type="AlphaFoldDB" id="A0AA97M2C7"/>
<evidence type="ECO:0000313" key="1">
    <source>
        <dbReference type="EMBL" id="UOE22239.1"/>
    </source>
</evidence>
<gene>
    <name evidence="1" type="ORF">NI17_021465</name>
</gene>
<keyword evidence="2" id="KW-1185">Reference proteome</keyword>
<proteinExistence type="predicted"/>
<accession>A0AA97M2C7</accession>
<dbReference type="KEGG" id="thao:NI17_021465"/>
<sequence length="66" mass="7477">MGCDQRFRPVFVRINTPAVGDRQRLEEVAAELDSRPRKALGWETPAERLAVASRSAVLRRPLEFAL</sequence>
<name>A0AA97M2C7_9ACTN</name>
<dbReference type="Proteomes" id="UP000265719">
    <property type="component" value="Chromosome"/>
</dbReference>
<dbReference type="EMBL" id="CP063196">
    <property type="protein sequence ID" value="UOE22239.1"/>
    <property type="molecule type" value="Genomic_DNA"/>
</dbReference>
<reference evidence="1" key="1">
    <citation type="submission" date="2020-10" db="EMBL/GenBank/DDBJ databases">
        <title>De novo genome project of the cellulose decomposer Thermobifida halotolerans type strain.</title>
        <authorList>
            <person name="Nagy I."/>
            <person name="Horvath B."/>
            <person name="Kukolya J."/>
            <person name="Nagy I."/>
            <person name="Orsini M."/>
        </authorList>
    </citation>
    <scope>NUCLEOTIDE SEQUENCE</scope>
    <source>
        <strain evidence="1">DSM 44931</strain>
    </source>
</reference>
<dbReference type="RefSeq" id="WP_243597722.1">
    <property type="nucleotide sequence ID" value="NZ_CP063196.1"/>
</dbReference>